<evidence type="ECO:0000313" key="1">
    <source>
        <dbReference type="EMBL" id="CAF9938488.1"/>
    </source>
</evidence>
<dbReference type="AlphaFoldDB" id="A0A8H3J0M1"/>
<organism evidence="1 2">
    <name type="scientific">Heterodermia speciosa</name>
    <dbReference type="NCBI Taxonomy" id="116794"/>
    <lineage>
        <taxon>Eukaryota</taxon>
        <taxon>Fungi</taxon>
        <taxon>Dikarya</taxon>
        <taxon>Ascomycota</taxon>
        <taxon>Pezizomycotina</taxon>
        <taxon>Lecanoromycetes</taxon>
        <taxon>OSLEUM clade</taxon>
        <taxon>Lecanoromycetidae</taxon>
        <taxon>Caliciales</taxon>
        <taxon>Physciaceae</taxon>
        <taxon>Heterodermia</taxon>
    </lineage>
</organism>
<gene>
    <name evidence="1" type="ORF">HETSPECPRED_001090</name>
</gene>
<name>A0A8H3J0M1_9LECA</name>
<reference evidence="1" key="1">
    <citation type="submission" date="2021-03" db="EMBL/GenBank/DDBJ databases">
        <authorList>
            <person name="Tagirdzhanova G."/>
        </authorList>
    </citation>
    <scope>NUCLEOTIDE SEQUENCE</scope>
</reference>
<accession>A0A8H3J0M1</accession>
<protein>
    <submittedName>
        <fullName evidence="1">Uncharacterized protein</fullName>
    </submittedName>
</protein>
<sequence>MTSPDASSSAVLRLPLGKLPGKIASGYKAKTDTNVGPVVPKFSPSTKDDGFDGLREATFYVHGLKKFTLVPPAATTTGPTKEIGVDNVQNTVHYF</sequence>
<evidence type="ECO:0000313" key="2">
    <source>
        <dbReference type="Proteomes" id="UP000664521"/>
    </source>
</evidence>
<keyword evidence="2" id="KW-1185">Reference proteome</keyword>
<proteinExistence type="predicted"/>
<comment type="caution">
    <text evidence="1">The sequence shown here is derived from an EMBL/GenBank/DDBJ whole genome shotgun (WGS) entry which is preliminary data.</text>
</comment>
<dbReference type="EMBL" id="CAJPDS010000114">
    <property type="protein sequence ID" value="CAF9938488.1"/>
    <property type="molecule type" value="Genomic_DNA"/>
</dbReference>
<dbReference type="Proteomes" id="UP000664521">
    <property type="component" value="Unassembled WGS sequence"/>
</dbReference>